<feature type="signal peptide" evidence="1">
    <location>
        <begin position="1"/>
        <end position="23"/>
    </location>
</feature>
<dbReference type="Proteomes" id="UP000041254">
    <property type="component" value="Unassembled WGS sequence"/>
</dbReference>
<proteinExistence type="predicted"/>
<keyword evidence="1" id="KW-0732">Signal</keyword>
<dbReference type="EMBL" id="CDMY01000257">
    <property type="protein sequence ID" value="CEL97867.1"/>
    <property type="molecule type" value="Genomic_DNA"/>
</dbReference>
<dbReference type="VEuPathDB" id="CryptoDB:Vbra_5118"/>
<feature type="chain" id="PRO_5005187501" evidence="1">
    <location>
        <begin position="24"/>
        <end position="68"/>
    </location>
</feature>
<organism evidence="2 3">
    <name type="scientific">Vitrella brassicaformis (strain CCMP3155)</name>
    <dbReference type="NCBI Taxonomy" id="1169540"/>
    <lineage>
        <taxon>Eukaryota</taxon>
        <taxon>Sar</taxon>
        <taxon>Alveolata</taxon>
        <taxon>Colpodellida</taxon>
        <taxon>Vitrellaceae</taxon>
        <taxon>Vitrella</taxon>
    </lineage>
</organism>
<gene>
    <name evidence="2" type="ORF">Vbra_5118</name>
</gene>
<evidence type="ECO:0000313" key="2">
    <source>
        <dbReference type="EMBL" id="CEL97867.1"/>
    </source>
</evidence>
<protein>
    <submittedName>
        <fullName evidence="2">Uncharacterized protein</fullName>
    </submittedName>
</protein>
<evidence type="ECO:0000256" key="1">
    <source>
        <dbReference type="SAM" id="SignalP"/>
    </source>
</evidence>
<dbReference type="InParanoid" id="A0A0G4ELM4"/>
<keyword evidence="3" id="KW-1185">Reference proteome</keyword>
<name>A0A0G4ELM4_VITBC</name>
<dbReference type="AlphaFoldDB" id="A0A0G4ELM4"/>
<reference evidence="2 3" key="1">
    <citation type="submission" date="2014-11" db="EMBL/GenBank/DDBJ databases">
        <authorList>
            <person name="Zhu J."/>
            <person name="Qi W."/>
            <person name="Song R."/>
        </authorList>
    </citation>
    <scope>NUCLEOTIDE SEQUENCE [LARGE SCALE GENOMIC DNA]</scope>
</reference>
<accession>A0A0G4ELM4</accession>
<sequence length="68" mass="7818">MRFLWFVVALVALLAAHVPPALGRASPEQVDCFDDPDRECCCYEDCELLYEEDSEEREICEDDCLLNC</sequence>
<evidence type="ECO:0000313" key="3">
    <source>
        <dbReference type="Proteomes" id="UP000041254"/>
    </source>
</evidence>